<evidence type="ECO:0000313" key="3">
    <source>
        <dbReference type="EMBL" id="OXA63353.1"/>
    </source>
</evidence>
<dbReference type="AlphaFoldDB" id="A0A226F0Q5"/>
<dbReference type="InterPro" id="IPR006029">
    <property type="entry name" value="Neurotrans-gated_channel_TM"/>
</dbReference>
<feature type="domain" description="Neurotransmitter-gated ion-channel transmembrane" evidence="2">
    <location>
        <begin position="1"/>
        <end position="184"/>
    </location>
</feature>
<dbReference type="OMA" id="WIKTLFL"/>
<feature type="transmembrane region" description="Helical" evidence="1">
    <location>
        <begin position="168"/>
        <end position="188"/>
    </location>
</feature>
<keyword evidence="4" id="KW-1185">Reference proteome</keyword>
<dbReference type="InterPro" id="IPR038050">
    <property type="entry name" value="Neuro_actylchol_rec"/>
</dbReference>
<keyword evidence="1" id="KW-0812">Transmembrane</keyword>
<keyword evidence="3" id="KW-0675">Receptor</keyword>
<proteinExistence type="predicted"/>
<evidence type="ECO:0000259" key="2">
    <source>
        <dbReference type="Pfam" id="PF02932"/>
    </source>
</evidence>
<comment type="caution">
    <text evidence="3">The sequence shown here is derived from an EMBL/GenBank/DDBJ whole genome shotgun (WGS) entry which is preliminary data.</text>
</comment>
<protein>
    <submittedName>
        <fullName evidence="3">Acetylcholine receptor subunit alpha-type acr-16</fullName>
    </submittedName>
</protein>
<gene>
    <name evidence="3" type="ORF">Fcan01_02397</name>
</gene>
<sequence length="194" mass="22267">MPSTSDAVPLIGTYFNCIMFMVASSVVLTVVVLNYHHRTANMHEMPPWVKTVFLQWLPWILHMSRPGRKITRKSIREEQKMKGFKDIKERSSKSLLANVLDMDDDIRMSSSYLRMETSDMSSPCALAQRDLQGILREIRFITARMRKSEEDAEVVGDWKFAAMVVDRMCLIVFTTFTVVATIAVLLSAPRILVY</sequence>
<evidence type="ECO:0000256" key="1">
    <source>
        <dbReference type="SAM" id="Phobius"/>
    </source>
</evidence>
<dbReference type="EMBL" id="LNIX01000001">
    <property type="protein sequence ID" value="OXA63353.1"/>
    <property type="molecule type" value="Genomic_DNA"/>
</dbReference>
<keyword evidence="1" id="KW-1133">Transmembrane helix</keyword>
<name>A0A226F0Q5_FOLCA</name>
<reference evidence="3 4" key="1">
    <citation type="submission" date="2015-12" db="EMBL/GenBank/DDBJ databases">
        <title>The genome of Folsomia candida.</title>
        <authorList>
            <person name="Faddeeva A."/>
            <person name="Derks M.F."/>
            <person name="Anvar Y."/>
            <person name="Smit S."/>
            <person name="Van Straalen N."/>
            <person name="Roelofs D."/>
        </authorList>
    </citation>
    <scope>NUCLEOTIDE SEQUENCE [LARGE SCALE GENOMIC DNA]</scope>
    <source>
        <strain evidence="3 4">VU population</strain>
        <tissue evidence="3">Whole body</tissue>
    </source>
</reference>
<organism evidence="3 4">
    <name type="scientific">Folsomia candida</name>
    <name type="common">Springtail</name>
    <dbReference type="NCBI Taxonomy" id="158441"/>
    <lineage>
        <taxon>Eukaryota</taxon>
        <taxon>Metazoa</taxon>
        <taxon>Ecdysozoa</taxon>
        <taxon>Arthropoda</taxon>
        <taxon>Hexapoda</taxon>
        <taxon>Collembola</taxon>
        <taxon>Entomobryomorpha</taxon>
        <taxon>Isotomoidea</taxon>
        <taxon>Isotomidae</taxon>
        <taxon>Proisotominae</taxon>
        <taxon>Folsomia</taxon>
    </lineage>
</organism>
<dbReference type="STRING" id="158441.A0A226F0Q5"/>
<evidence type="ECO:0000313" key="4">
    <source>
        <dbReference type="Proteomes" id="UP000198287"/>
    </source>
</evidence>
<dbReference type="GO" id="GO:0016020">
    <property type="term" value="C:membrane"/>
    <property type="evidence" value="ECO:0007669"/>
    <property type="project" value="InterPro"/>
</dbReference>
<dbReference type="Proteomes" id="UP000198287">
    <property type="component" value="Unassembled WGS sequence"/>
</dbReference>
<keyword evidence="1" id="KW-0472">Membrane</keyword>
<dbReference type="FunFam" id="1.20.58.390:FF:000058">
    <property type="entry name" value="Nicotinic acetylcholine receptor alpha6, isoform D"/>
    <property type="match status" value="1"/>
</dbReference>
<accession>A0A226F0Q5</accession>
<dbReference type="SUPFAM" id="SSF90112">
    <property type="entry name" value="Neurotransmitter-gated ion-channel transmembrane pore"/>
    <property type="match status" value="1"/>
</dbReference>
<dbReference type="OrthoDB" id="5975154at2759"/>
<dbReference type="InterPro" id="IPR036719">
    <property type="entry name" value="Neuro-gated_channel_TM_sf"/>
</dbReference>
<dbReference type="GO" id="GO:0006811">
    <property type="term" value="P:monoatomic ion transport"/>
    <property type="evidence" value="ECO:0007669"/>
    <property type="project" value="InterPro"/>
</dbReference>
<dbReference type="Gene3D" id="1.20.58.390">
    <property type="entry name" value="Neurotransmitter-gated ion-channel transmembrane domain"/>
    <property type="match status" value="2"/>
</dbReference>
<feature type="transmembrane region" description="Helical" evidence="1">
    <location>
        <begin position="12"/>
        <end position="35"/>
    </location>
</feature>
<dbReference type="Pfam" id="PF02932">
    <property type="entry name" value="Neur_chan_memb"/>
    <property type="match status" value="1"/>
</dbReference>